<dbReference type="InterPro" id="IPR011251">
    <property type="entry name" value="Luciferase-like_dom"/>
</dbReference>
<keyword evidence="3" id="KW-1185">Reference proteome</keyword>
<dbReference type="Gene3D" id="3.20.20.30">
    <property type="entry name" value="Luciferase-like domain"/>
    <property type="match status" value="1"/>
</dbReference>
<dbReference type="InterPro" id="IPR036661">
    <property type="entry name" value="Luciferase-like_sf"/>
</dbReference>
<dbReference type="InterPro" id="IPR019922">
    <property type="entry name" value="Lucif-like_OxRdatse_MSMEG_4141"/>
</dbReference>
<organism evidence="2 3">
    <name type="scientific">Nonomuraea thailandensis</name>
    <dbReference type="NCBI Taxonomy" id="1188745"/>
    <lineage>
        <taxon>Bacteria</taxon>
        <taxon>Bacillati</taxon>
        <taxon>Actinomycetota</taxon>
        <taxon>Actinomycetes</taxon>
        <taxon>Streptosporangiales</taxon>
        <taxon>Streptosporangiaceae</taxon>
        <taxon>Nonomuraea</taxon>
    </lineage>
</organism>
<evidence type="ECO:0000259" key="1">
    <source>
        <dbReference type="Pfam" id="PF00296"/>
    </source>
</evidence>
<sequence>MTGRATAQLIGRVGVWLGALGWVPAADARRAATEIENLGYGALWVGEGHLTKEVFTNVGLLLAAAERLPVVTAIANIWVRDATAMNAAANTLAEAYPGRFVLGLGASHARQVDHRGHEYRKPLAAMGKYLDDLDAAEYGAPAPAIPVPRVLAALRPRMLELARDRAAGAHPYLVPVEHTARAREILGEEPLLAPEQAVVLEEDPVVARRIARAHLRFYLGLPNYVNNLLACGFTDEDVASGGSDRLVDRLVAWGGAEAIRSRVAEHLAAGADHVAIHPLGEGRVLCQDQLRELAPALLEVTR</sequence>
<dbReference type="PANTHER" id="PTHR43244:SF2">
    <property type="entry name" value="CONSERVED HYPOTHETICAL ALANINE AND PROLINE-RICH PROTEIN"/>
    <property type="match status" value="1"/>
</dbReference>
<dbReference type="Proteomes" id="UP001139648">
    <property type="component" value="Unassembled WGS sequence"/>
</dbReference>
<dbReference type="RefSeq" id="WP_253740098.1">
    <property type="nucleotide sequence ID" value="NZ_JAMZEB010000001.1"/>
</dbReference>
<name>A0A9X2JYW6_9ACTN</name>
<dbReference type="NCBIfam" id="TIGR03620">
    <property type="entry name" value="F420_MSMEG_4141"/>
    <property type="match status" value="1"/>
</dbReference>
<feature type="domain" description="Luciferase-like" evidence="1">
    <location>
        <begin position="14"/>
        <end position="272"/>
    </location>
</feature>
<protein>
    <submittedName>
        <fullName evidence="2">F420-dependent oxidoreductase</fullName>
    </submittedName>
</protein>
<dbReference type="PANTHER" id="PTHR43244">
    <property type="match status" value="1"/>
</dbReference>
<evidence type="ECO:0000313" key="2">
    <source>
        <dbReference type="EMBL" id="MCP2353559.1"/>
    </source>
</evidence>
<gene>
    <name evidence="2" type="ORF">HD597_000579</name>
</gene>
<dbReference type="GO" id="GO:0016705">
    <property type="term" value="F:oxidoreductase activity, acting on paired donors, with incorporation or reduction of molecular oxygen"/>
    <property type="evidence" value="ECO:0007669"/>
    <property type="project" value="InterPro"/>
</dbReference>
<dbReference type="InterPro" id="IPR050564">
    <property type="entry name" value="F420-G6PD/mer"/>
</dbReference>
<dbReference type="AlphaFoldDB" id="A0A9X2JYW6"/>
<reference evidence="2" key="1">
    <citation type="submission" date="2022-06" db="EMBL/GenBank/DDBJ databases">
        <title>Sequencing the genomes of 1000 actinobacteria strains.</title>
        <authorList>
            <person name="Klenk H.-P."/>
        </authorList>
    </citation>
    <scope>NUCLEOTIDE SEQUENCE</scope>
    <source>
        <strain evidence="2">DSM 46694</strain>
    </source>
</reference>
<dbReference type="EMBL" id="JAMZEB010000001">
    <property type="protein sequence ID" value="MCP2353559.1"/>
    <property type="molecule type" value="Genomic_DNA"/>
</dbReference>
<proteinExistence type="predicted"/>
<dbReference type="Pfam" id="PF00296">
    <property type="entry name" value="Bac_luciferase"/>
    <property type="match status" value="1"/>
</dbReference>
<accession>A0A9X2JYW6</accession>
<dbReference type="SUPFAM" id="SSF51679">
    <property type="entry name" value="Bacterial luciferase-like"/>
    <property type="match status" value="1"/>
</dbReference>
<comment type="caution">
    <text evidence="2">The sequence shown here is derived from an EMBL/GenBank/DDBJ whole genome shotgun (WGS) entry which is preliminary data.</text>
</comment>
<evidence type="ECO:0000313" key="3">
    <source>
        <dbReference type="Proteomes" id="UP001139648"/>
    </source>
</evidence>